<dbReference type="EMBL" id="WTYK01000004">
    <property type="protein sequence ID" value="MXP41719.1"/>
    <property type="molecule type" value="Genomic_DNA"/>
</dbReference>
<organism evidence="4 5">
    <name type="scientific">Croceibacterium soli</name>
    <dbReference type="NCBI Taxonomy" id="1739690"/>
    <lineage>
        <taxon>Bacteria</taxon>
        <taxon>Pseudomonadati</taxon>
        <taxon>Pseudomonadota</taxon>
        <taxon>Alphaproteobacteria</taxon>
        <taxon>Sphingomonadales</taxon>
        <taxon>Erythrobacteraceae</taxon>
        <taxon>Croceibacterium</taxon>
    </lineage>
</organism>
<dbReference type="Gene3D" id="3.30.70.1070">
    <property type="entry name" value="Sporulation related repeat"/>
    <property type="match status" value="1"/>
</dbReference>
<accession>A0A6I4UVC0</accession>
<name>A0A6I4UVC0_9SPHN</name>
<feature type="region of interest" description="Disordered" evidence="1">
    <location>
        <begin position="132"/>
        <end position="155"/>
    </location>
</feature>
<evidence type="ECO:0000256" key="1">
    <source>
        <dbReference type="SAM" id="MobiDB-lite"/>
    </source>
</evidence>
<reference evidence="4 5" key="1">
    <citation type="submission" date="2019-12" db="EMBL/GenBank/DDBJ databases">
        <title>Genomic-based taxomic classification of the family Erythrobacteraceae.</title>
        <authorList>
            <person name="Xu L."/>
        </authorList>
    </citation>
    <scope>NUCLEOTIDE SEQUENCE [LARGE SCALE GENOMIC DNA]</scope>
    <source>
        <strain evidence="4 5">MCCC 1K02066</strain>
    </source>
</reference>
<keyword evidence="2" id="KW-0472">Membrane</keyword>
<keyword evidence="5" id="KW-1185">Reference proteome</keyword>
<keyword evidence="2" id="KW-0812">Transmembrane</keyword>
<dbReference type="OrthoDB" id="7390714at2"/>
<dbReference type="RefSeq" id="WP_160746567.1">
    <property type="nucleotide sequence ID" value="NZ_WTYK01000004.1"/>
</dbReference>
<dbReference type="GO" id="GO:0042834">
    <property type="term" value="F:peptidoglycan binding"/>
    <property type="evidence" value="ECO:0007669"/>
    <property type="project" value="InterPro"/>
</dbReference>
<feature type="compositionally biased region" description="Basic and acidic residues" evidence="1">
    <location>
        <begin position="132"/>
        <end position="148"/>
    </location>
</feature>
<dbReference type="Pfam" id="PF05036">
    <property type="entry name" value="SPOR"/>
    <property type="match status" value="1"/>
</dbReference>
<dbReference type="InterPro" id="IPR036680">
    <property type="entry name" value="SPOR-like_sf"/>
</dbReference>
<dbReference type="Proteomes" id="UP000469159">
    <property type="component" value="Unassembled WGS sequence"/>
</dbReference>
<proteinExistence type="predicted"/>
<comment type="caution">
    <text evidence="4">The sequence shown here is derived from an EMBL/GenBank/DDBJ whole genome shotgun (WGS) entry which is preliminary data.</text>
</comment>
<feature type="transmembrane region" description="Helical" evidence="2">
    <location>
        <begin position="51"/>
        <end position="73"/>
    </location>
</feature>
<keyword evidence="2" id="KW-1133">Transmembrane helix</keyword>
<feature type="domain" description="SPOR" evidence="3">
    <location>
        <begin position="150"/>
        <end position="231"/>
    </location>
</feature>
<evidence type="ECO:0000256" key="2">
    <source>
        <dbReference type="SAM" id="Phobius"/>
    </source>
</evidence>
<dbReference type="InterPro" id="IPR007730">
    <property type="entry name" value="SPOR-like_dom"/>
</dbReference>
<dbReference type="AlphaFoldDB" id="A0A6I4UVC0"/>
<evidence type="ECO:0000313" key="4">
    <source>
        <dbReference type="EMBL" id="MXP41719.1"/>
    </source>
</evidence>
<gene>
    <name evidence="4" type="ORF">GRI75_08695</name>
</gene>
<protein>
    <submittedName>
        <fullName evidence="4">SPOR domain-containing protein</fullName>
    </submittedName>
</protein>
<evidence type="ECO:0000259" key="3">
    <source>
        <dbReference type="PROSITE" id="PS51724"/>
    </source>
</evidence>
<evidence type="ECO:0000313" key="5">
    <source>
        <dbReference type="Proteomes" id="UP000469159"/>
    </source>
</evidence>
<sequence>MQAAGKGRGGDPLDDGAMEPEELAFAGEDERLPWLEGDGDLDENQVDTGRVIAFGLVGLLVLGLLIGGLWFYFRGGSESRIVADGSTIEAPEQPYKTKPEDAGGTQALGTGATSFEVAEGQSPEGRVAVKEAPRPSIDREQAAKDTAGEKPVPTGVGVQVGAYSSRERAEAGWTTLASRFSALDGVKHRIVEATVDGSPIFRLQAVPGDLAAARALCDSLQASGGDCQVKN</sequence>
<dbReference type="PROSITE" id="PS51724">
    <property type="entry name" value="SPOR"/>
    <property type="match status" value="1"/>
</dbReference>